<accession>A0ABZ2MF08</accession>
<dbReference type="EMBL" id="CP144913">
    <property type="protein sequence ID" value="WXB75640.1"/>
    <property type="molecule type" value="Genomic_DNA"/>
</dbReference>
<evidence type="ECO:0000313" key="2">
    <source>
        <dbReference type="Proteomes" id="UP001382727"/>
    </source>
</evidence>
<reference evidence="1 2" key="1">
    <citation type="submission" date="2024-02" db="EMBL/GenBank/DDBJ databases">
        <title>Janibacter sp. nov., isolated from gut of marine sandworm.</title>
        <authorList>
            <person name="Kim B."/>
            <person name="Jun M.O."/>
            <person name="Shin N.-R."/>
        </authorList>
    </citation>
    <scope>NUCLEOTIDE SEQUENCE [LARGE SCALE GENOMIC DNA]</scope>
    <source>
        <strain evidence="1 2">A1S7</strain>
    </source>
</reference>
<organism evidence="1 2">
    <name type="scientific">Janibacter alittae</name>
    <dbReference type="NCBI Taxonomy" id="3115209"/>
    <lineage>
        <taxon>Bacteria</taxon>
        <taxon>Bacillati</taxon>
        <taxon>Actinomycetota</taxon>
        <taxon>Actinomycetes</taxon>
        <taxon>Micrococcales</taxon>
        <taxon>Intrasporangiaceae</taxon>
        <taxon>Janibacter</taxon>
    </lineage>
</organism>
<proteinExistence type="predicted"/>
<keyword evidence="2" id="KW-1185">Reference proteome</keyword>
<evidence type="ECO:0000313" key="1">
    <source>
        <dbReference type="EMBL" id="WXB75640.1"/>
    </source>
</evidence>
<sequence length="71" mass="7767">MPLIAYVGGMLLLSRTERRRQNQPAVGAEERLAHLRHLRDAGLVIPRGRMTDALRLAEGTGALAAPEARQP</sequence>
<dbReference type="RefSeq" id="WP_338748378.1">
    <property type="nucleotide sequence ID" value="NZ_CP144913.1"/>
</dbReference>
<name>A0ABZ2MF08_9MICO</name>
<gene>
    <name evidence="1" type="ORF">V1351_11860</name>
</gene>
<protein>
    <submittedName>
        <fullName evidence="1">Uncharacterized protein</fullName>
    </submittedName>
</protein>
<dbReference type="Proteomes" id="UP001382727">
    <property type="component" value="Chromosome"/>
</dbReference>